<proteinExistence type="predicted"/>
<dbReference type="GeneID" id="41999990"/>
<dbReference type="EMBL" id="QKXC01000311">
    <property type="protein sequence ID" value="RBR07664.1"/>
    <property type="molecule type" value="Genomic_DNA"/>
</dbReference>
<sequence>MEEFNVAMEEANFAGRILSIPELLELVLVNLDLKTLLVSASRVCRYWAATMARSSKIQQALFFQPVPSTGVKRPESFTLNTLLVEKFGRCFFDIDREYVSLRRADSFLRLPWSPKGPNAKRGSEKILKLEKTDRLESFTMSASSWRRMLVSQPPPPSLGYLHLYDVQLGLFELSTTQIYPNSPLKGLTMGQLYNMVHKATSYQEDSTVWYRVIWDKENGAYRTNECKKQTSQLLEKTNAVVEVYGEDEEYSDYGPWDIRSVWEAFKTEDGNKSQFGDFSRIELDDTELSSSNLKKSIYWYTKEDCSAVDVDGCGYGYDRWPRDIKRRVTLKS</sequence>
<dbReference type="OrthoDB" id="3800738at2759"/>
<organism evidence="1 2">
    <name type="scientific">Fusarium coffeatum</name>
    <dbReference type="NCBI Taxonomy" id="231269"/>
    <lineage>
        <taxon>Eukaryota</taxon>
        <taxon>Fungi</taxon>
        <taxon>Dikarya</taxon>
        <taxon>Ascomycota</taxon>
        <taxon>Pezizomycotina</taxon>
        <taxon>Sordariomycetes</taxon>
        <taxon>Hypocreomycetidae</taxon>
        <taxon>Hypocreales</taxon>
        <taxon>Nectriaceae</taxon>
        <taxon>Fusarium</taxon>
        <taxon>Fusarium incarnatum-equiseti species complex</taxon>
    </lineage>
</organism>
<reference evidence="1 2" key="1">
    <citation type="submission" date="2018-06" db="EMBL/GenBank/DDBJ databases">
        <title>Fusarium incarnatum-equiseti species complex species 28.</title>
        <authorList>
            <person name="Gardiner D.M."/>
        </authorList>
    </citation>
    <scope>NUCLEOTIDE SEQUENCE [LARGE SCALE GENOMIC DNA]</scope>
    <source>
        <strain evidence="1 2">FIESC_28</strain>
    </source>
</reference>
<dbReference type="InterPro" id="IPR036047">
    <property type="entry name" value="F-box-like_dom_sf"/>
</dbReference>
<gene>
    <name evidence="1" type="ORF">FIESC28_10563</name>
</gene>
<keyword evidence="2" id="KW-1185">Reference proteome</keyword>
<comment type="caution">
    <text evidence="1">The sequence shown here is derived from an EMBL/GenBank/DDBJ whole genome shotgun (WGS) entry which is preliminary data.</text>
</comment>
<dbReference type="SUPFAM" id="SSF81383">
    <property type="entry name" value="F-box domain"/>
    <property type="match status" value="1"/>
</dbReference>
<evidence type="ECO:0000313" key="1">
    <source>
        <dbReference type="EMBL" id="RBR07664.1"/>
    </source>
</evidence>
<name>A0A366QRW7_9HYPO</name>
<dbReference type="RefSeq" id="XP_031011258.1">
    <property type="nucleotide sequence ID" value="XM_031164694.1"/>
</dbReference>
<accession>A0A366QRW7</accession>
<dbReference type="Proteomes" id="UP000253153">
    <property type="component" value="Unassembled WGS sequence"/>
</dbReference>
<protein>
    <recommendedName>
        <fullName evidence="3">F-box domain-containing protein</fullName>
    </recommendedName>
</protein>
<evidence type="ECO:0000313" key="2">
    <source>
        <dbReference type="Proteomes" id="UP000253153"/>
    </source>
</evidence>
<dbReference type="AlphaFoldDB" id="A0A366QRW7"/>
<evidence type="ECO:0008006" key="3">
    <source>
        <dbReference type="Google" id="ProtNLM"/>
    </source>
</evidence>